<dbReference type="Proteomes" id="UP000740557">
    <property type="component" value="Unassembled WGS sequence"/>
</dbReference>
<comment type="catalytic activity">
    <reaction evidence="7">
        <text>a peptidoglycan chain = a peptidoglycan chain with N-acetyl-1,6-anhydromuramyl-[peptide] at the reducing end + a peptidoglycan chain with N-acetylglucosamine at the non-reducing end.</text>
        <dbReference type="EC" id="4.2.2.29"/>
    </reaction>
</comment>
<dbReference type="GO" id="GO:0008932">
    <property type="term" value="F:lytic endotransglycosylase activity"/>
    <property type="evidence" value="ECO:0007669"/>
    <property type="project" value="UniProtKB-UniRule"/>
</dbReference>
<organism evidence="8 9">
    <name type="scientific">candidate division WWE3 bacterium</name>
    <dbReference type="NCBI Taxonomy" id="2053526"/>
    <lineage>
        <taxon>Bacteria</taxon>
        <taxon>Katanobacteria</taxon>
    </lineage>
</organism>
<feature type="site" description="Important for catalytic activity" evidence="7">
    <location>
        <position position="220"/>
    </location>
</feature>
<evidence type="ECO:0000313" key="8">
    <source>
        <dbReference type="EMBL" id="MCA9308042.1"/>
    </source>
</evidence>
<dbReference type="EC" id="4.2.2.29" evidence="7"/>
<evidence type="ECO:0000256" key="7">
    <source>
        <dbReference type="HAMAP-Rule" id="MF_02065"/>
    </source>
</evidence>
<evidence type="ECO:0000256" key="5">
    <source>
        <dbReference type="ARBA" id="ARBA00023239"/>
    </source>
</evidence>
<gene>
    <name evidence="7 8" type="primary">mltG</name>
    <name evidence="8" type="ORF">KC980_00880</name>
</gene>
<evidence type="ECO:0000256" key="4">
    <source>
        <dbReference type="ARBA" id="ARBA00023136"/>
    </source>
</evidence>
<comment type="subcellular location">
    <subcellularLocation>
        <location evidence="7">Cell membrane</location>
        <topology evidence="7">Single-pass membrane protein</topology>
    </subcellularLocation>
</comment>
<accession>A0A955J255</accession>
<dbReference type="GO" id="GO:0005886">
    <property type="term" value="C:plasma membrane"/>
    <property type="evidence" value="ECO:0007669"/>
    <property type="project" value="UniProtKB-SubCell"/>
</dbReference>
<keyword evidence="6 7" id="KW-0961">Cell wall biogenesis/degradation</keyword>
<keyword evidence="2 7" id="KW-0812">Transmembrane</keyword>
<name>A0A955J255_UNCKA</name>
<evidence type="ECO:0000256" key="1">
    <source>
        <dbReference type="ARBA" id="ARBA00022475"/>
    </source>
</evidence>
<keyword evidence="5 7" id="KW-0456">Lyase</keyword>
<dbReference type="GO" id="GO:0009252">
    <property type="term" value="P:peptidoglycan biosynthetic process"/>
    <property type="evidence" value="ECO:0007669"/>
    <property type="project" value="UniProtKB-UniRule"/>
</dbReference>
<evidence type="ECO:0000256" key="3">
    <source>
        <dbReference type="ARBA" id="ARBA00022989"/>
    </source>
</evidence>
<keyword evidence="3 7" id="KW-1133">Transmembrane helix</keyword>
<comment type="function">
    <text evidence="7">Functions as a peptidoglycan terminase that cleaves nascent peptidoglycan strands endolytically to terminate their elongation.</text>
</comment>
<dbReference type="PANTHER" id="PTHR30518">
    <property type="entry name" value="ENDOLYTIC MUREIN TRANSGLYCOSYLASE"/>
    <property type="match status" value="1"/>
</dbReference>
<reference evidence="8" key="1">
    <citation type="submission" date="2020-04" db="EMBL/GenBank/DDBJ databases">
        <authorList>
            <person name="Zhang T."/>
        </authorList>
    </citation>
    <scope>NUCLEOTIDE SEQUENCE</scope>
    <source>
        <strain evidence="8">HKST-UBA79</strain>
    </source>
</reference>
<dbReference type="PANTHER" id="PTHR30518:SF2">
    <property type="entry name" value="ENDOLYTIC MUREIN TRANSGLYCOSYLASE"/>
    <property type="match status" value="1"/>
</dbReference>
<evidence type="ECO:0000313" key="9">
    <source>
        <dbReference type="Proteomes" id="UP000740557"/>
    </source>
</evidence>
<feature type="transmembrane region" description="Helical" evidence="7">
    <location>
        <begin position="20"/>
        <end position="40"/>
    </location>
</feature>
<keyword evidence="4 7" id="KW-0472">Membrane</keyword>
<dbReference type="EMBL" id="JAGQNX010000023">
    <property type="protein sequence ID" value="MCA9308042.1"/>
    <property type="molecule type" value="Genomic_DNA"/>
</dbReference>
<dbReference type="GO" id="GO:0071555">
    <property type="term" value="P:cell wall organization"/>
    <property type="evidence" value="ECO:0007669"/>
    <property type="project" value="UniProtKB-KW"/>
</dbReference>
<dbReference type="NCBIfam" id="TIGR00247">
    <property type="entry name" value="endolytic transglycosylase MltG"/>
    <property type="match status" value="1"/>
</dbReference>
<protein>
    <recommendedName>
        <fullName evidence="7">Endolytic murein transglycosylase</fullName>
        <ecNumber evidence="7">4.2.2.29</ecNumber>
    </recommendedName>
    <alternativeName>
        <fullName evidence="7">Peptidoglycan lytic transglycosylase</fullName>
    </alternativeName>
    <alternativeName>
        <fullName evidence="7">Peptidoglycan polymerization terminase</fullName>
    </alternativeName>
</protein>
<comment type="similarity">
    <text evidence="7">Belongs to the transglycosylase MltG family.</text>
</comment>
<reference evidence="8" key="2">
    <citation type="journal article" date="2021" name="Microbiome">
        <title>Successional dynamics and alternative stable states in a saline activated sludge microbial community over 9 years.</title>
        <authorList>
            <person name="Wang Y."/>
            <person name="Ye J."/>
            <person name="Ju F."/>
            <person name="Liu L."/>
            <person name="Boyd J.A."/>
            <person name="Deng Y."/>
            <person name="Parks D.H."/>
            <person name="Jiang X."/>
            <person name="Yin X."/>
            <person name="Woodcroft B.J."/>
            <person name="Tyson G.W."/>
            <person name="Hugenholtz P."/>
            <person name="Polz M.F."/>
            <person name="Zhang T."/>
        </authorList>
    </citation>
    <scope>NUCLEOTIDE SEQUENCE</scope>
    <source>
        <strain evidence="8">HKST-UBA79</strain>
    </source>
</reference>
<evidence type="ECO:0000256" key="6">
    <source>
        <dbReference type="ARBA" id="ARBA00023316"/>
    </source>
</evidence>
<sequence>MNDLDPTKYHVMSPAVKKRLVVLGIFFILVVLPTLFYFYYSFAINRPSQNVKDFVFEINSGESATEIAQNLSDNNLVNSAAAFKLYMLLEGDASNLQAGIYNIPAGTSIVALANIFSIGKNDVQITFLEGWRLEEFALEAATKLNKVDYEEFINLARPYEGKLFPDTYFVNKEIDEEELVELLHETFKTKTESVLTEEASRRLGYTPEQIVILASIVEREAFANEERPVIAGILFDRLKSGEILGVDATTQYVVATKEICSHFVTFKTDRCVPTMAEASSTNWWPQNITIFDLQDDNPYNTRAVVGLPPTPISNPGLSAINAVLNPAQTEYLYYLHDADGDIHYAATLDAHNANVARYLD</sequence>
<comment type="caution">
    <text evidence="8">The sequence shown here is derived from an EMBL/GenBank/DDBJ whole genome shotgun (WGS) entry which is preliminary data.</text>
</comment>
<dbReference type="AlphaFoldDB" id="A0A955J255"/>
<proteinExistence type="inferred from homology"/>
<dbReference type="Gene3D" id="3.30.1490.480">
    <property type="entry name" value="Endolytic murein transglycosylase"/>
    <property type="match status" value="1"/>
</dbReference>
<dbReference type="InterPro" id="IPR003770">
    <property type="entry name" value="MLTG-like"/>
</dbReference>
<dbReference type="Pfam" id="PF02618">
    <property type="entry name" value="YceG"/>
    <property type="match status" value="1"/>
</dbReference>
<dbReference type="HAMAP" id="MF_02065">
    <property type="entry name" value="MltG"/>
    <property type="match status" value="1"/>
</dbReference>
<keyword evidence="1 7" id="KW-1003">Cell membrane</keyword>
<evidence type="ECO:0000256" key="2">
    <source>
        <dbReference type="ARBA" id="ARBA00022692"/>
    </source>
</evidence>